<dbReference type="Proteomes" id="UP000799764">
    <property type="component" value="Unassembled WGS sequence"/>
</dbReference>
<accession>A0A9P4PE86</accession>
<dbReference type="EMBL" id="MU001504">
    <property type="protein sequence ID" value="KAF2442380.1"/>
    <property type="molecule type" value="Genomic_DNA"/>
</dbReference>
<protein>
    <recommendedName>
        <fullName evidence="1">DUF7730 domain-containing protein</fullName>
    </recommendedName>
</protein>
<comment type="caution">
    <text evidence="2">The sequence shown here is derived from an EMBL/GenBank/DDBJ whole genome shotgun (WGS) entry which is preliminary data.</text>
</comment>
<dbReference type="Pfam" id="PF24864">
    <property type="entry name" value="DUF7730"/>
    <property type="match status" value="1"/>
</dbReference>
<dbReference type="OrthoDB" id="5413827at2759"/>
<evidence type="ECO:0000259" key="1">
    <source>
        <dbReference type="Pfam" id="PF24864"/>
    </source>
</evidence>
<proteinExistence type="predicted"/>
<dbReference type="InterPro" id="IPR056632">
    <property type="entry name" value="DUF7730"/>
</dbReference>
<evidence type="ECO:0000313" key="2">
    <source>
        <dbReference type="EMBL" id="KAF2442380.1"/>
    </source>
</evidence>
<keyword evidence="3" id="KW-1185">Reference proteome</keyword>
<reference evidence="2" key="1">
    <citation type="journal article" date="2020" name="Stud. Mycol.">
        <title>101 Dothideomycetes genomes: a test case for predicting lifestyles and emergence of pathogens.</title>
        <authorList>
            <person name="Haridas S."/>
            <person name="Albert R."/>
            <person name="Binder M."/>
            <person name="Bloem J."/>
            <person name="Labutti K."/>
            <person name="Salamov A."/>
            <person name="Andreopoulos B."/>
            <person name="Baker S."/>
            <person name="Barry K."/>
            <person name="Bills G."/>
            <person name="Bluhm B."/>
            <person name="Cannon C."/>
            <person name="Castanera R."/>
            <person name="Culley D."/>
            <person name="Daum C."/>
            <person name="Ezra D."/>
            <person name="Gonzalez J."/>
            <person name="Henrissat B."/>
            <person name="Kuo A."/>
            <person name="Liang C."/>
            <person name="Lipzen A."/>
            <person name="Lutzoni F."/>
            <person name="Magnuson J."/>
            <person name="Mondo S."/>
            <person name="Nolan M."/>
            <person name="Ohm R."/>
            <person name="Pangilinan J."/>
            <person name="Park H.-J."/>
            <person name="Ramirez L."/>
            <person name="Alfaro M."/>
            <person name="Sun H."/>
            <person name="Tritt A."/>
            <person name="Yoshinaga Y."/>
            <person name="Zwiers L.-H."/>
            <person name="Turgeon B."/>
            <person name="Goodwin S."/>
            <person name="Spatafora J."/>
            <person name="Crous P."/>
            <person name="Grigoriev I."/>
        </authorList>
    </citation>
    <scope>NUCLEOTIDE SEQUENCE</scope>
    <source>
        <strain evidence="2">CBS 690.94</strain>
    </source>
</reference>
<sequence>MAASRLPNGFLDLSDIPDHLLALTTSNAAESPLLRLPPELREQIFRYASSGNRVLMKHDPDDVKASKPFHAEVFQDGTRRRLTLSHTGMNLALVSRQLYCETVTLPYVHNTFALVLDMRGLDITDFHLFLSLFFKVSMPQQRTAIQALFIRGDATTLVESILALKAQHANVTLPGLRKVIIVPRHRDLSLSTLLEDSSWKKCWEEQVDVEGRKIEMLMLQGGERRA</sequence>
<dbReference type="AlphaFoldDB" id="A0A9P4PE86"/>
<feature type="domain" description="DUF7730" evidence="1">
    <location>
        <begin position="29"/>
        <end position="151"/>
    </location>
</feature>
<dbReference type="PANTHER" id="PTHR38790:SF4">
    <property type="entry name" value="2EXR DOMAIN-CONTAINING PROTEIN"/>
    <property type="match status" value="1"/>
</dbReference>
<evidence type="ECO:0000313" key="3">
    <source>
        <dbReference type="Proteomes" id="UP000799764"/>
    </source>
</evidence>
<gene>
    <name evidence="2" type="ORF">P171DRAFT_497193</name>
</gene>
<name>A0A9P4PE86_9PLEO</name>
<dbReference type="PANTHER" id="PTHR38790">
    <property type="entry name" value="2EXR DOMAIN-CONTAINING PROTEIN-RELATED"/>
    <property type="match status" value="1"/>
</dbReference>
<organism evidence="2 3">
    <name type="scientific">Karstenula rhodostoma CBS 690.94</name>
    <dbReference type="NCBI Taxonomy" id="1392251"/>
    <lineage>
        <taxon>Eukaryota</taxon>
        <taxon>Fungi</taxon>
        <taxon>Dikarya</taxon>
        <taxon>Ascomycota</taxon>
        <taxon>Pezizomycotina</taxon>
        <taxon>Dothideomycetes</taxon>
        <taxon>Pleosporomycetidae</taxon>
        <taxon>Pleosporales</taxon>
        <taxon>Massarineae</taxon>
        <taxon>Didymosphaeriaceae</taxon>
        <taxon>Karstenula</taxon>
    </lineage>
</organism>